<feature type="region of interest" description="Disordered" evidence="1">
    <location>
        <begin position="1"/>
        <end position="45"/>
    </location>
</feature>
<organism evidence="2 3">
    <name type="scientific">Oryza sativa subsp. japonica</name>
    <name type="common">Rice</name>
    <dbReference type="NCBI Taxonomy" id="39947"/>
    <lineage>
        <taxon>Eukaryota</taxon>
        <taxon>Viridiplantae</taxon>
        <taxon>Streptophyta</taxon>
        <taxon>Embryophyta</taxon>
        <taxon>Tracheophyta</taxon>
        <taxon>Spermatophyta</taxon>
        <taxon>Magnoliopsida</taxon>
        <taxon>Liliopsida</taxon>
        <taxon>Poales</taxon>
        <taxon>Poaceae</taxon>
        <taxon>BOP clade</taxon>
        <taxon>Oryzoideae</taxon>
        <taxon>Oryzeae</taxon>
        <taxon>Oryzinae</taxon>
        <taxon>Oryza</taxon>
        <taxon>Oryza sativa</taxon>
    </lineage>
</organism>
<dbReference type="Proteomes" id="UP000000763">
    <property type="component" value="Chromosome 8"/>
</dbReference>
<reference evidence="3" key="1">
    <citation type="journal article" date="2005" name="Nature">
        <title>The map-based sequence of the rice genome.</title>
        <authorList>
            <consortium name="International rice genome sequencing project (IRGSP)"/>
            <person name="Matsumoto T."/>
            <person name="Wu J."/>
            <person name="Kanamori H."/>
            <person name="Katayose Y."/>
            <person name="Fujisawa M."/>
            <person name="Namiki N."/>
            <person name="Mizuno H."/>
            <person name="Yamamoto K."/>
            <person name="Antonio B.A."/>
            <person name="Baba T."/>
            <person name="Sakata K."/>
            <person name="Nagamura Y."/>
            <person name="Aoki H."/>
            <person name="Arikawa K."/>
            <person name="Arita K."/>
            <person name="Bito T."/>
            <person name="Chiden Y."/>
            <person name="Fujitsuka N."/>
            <person name="Fukunaka R."/>
            <person name="Hamada M."/>
            <person name="Harada C."/>
            <person name="Hayashi A."/>
            <person name="Hijishita S."/>
            <person name="Honda M."/>
            <person name="Hosokawa S."/>
            <person name="Ichikawa Y."/>
            <person name="Idonuma A."/>
            <person name="Iijima M."/>
            <person name="Ikeda M."/>
            <person name="Ikeno M."/>
            <person name="Ito K."/>
            <person name="Ito S."/>
            <person name="Ito T."/>
            <person name="Ito Y."/>
            <person name="Ito Y."/>
            <person name="Iwabuchi A."/>
            <person name="Kamiya K."/>
            <person name="Karasawa W."/>
            <person name="Kurita K."/>
            <person name="Katagiri S."/>
            <person name="Kikuta A."/>
            <person name="Kobayashi H."/>
            <person name="Kobayashi N."/>
            <person name="Machita K."/>
            <person name="Maehara T."/>
            <person name="Masukawa M."/>
            <person name="Mizubayashi T."/>
            <person name="Mukai Y."/>
            <person name="Nagasaki H."/>
            <person name="Nagata Y."/>
            <person name="Naito S."/>
            <person name="Nakashima M."/>
            <person name="Nakama Y."/>
            <person name="Nakamichi Y."/>
            <person name="Nakamura M."/>
            <person name="Meguro A."/>
            <person name="Negishi M."/>
            <person name="Ohta I."/>
            <person name="Ohta T."/>
            <person name="Okamoto M."/>
            <person name="Ono N."/>
            <person name="Saji S."/>
            <person name="Sakaguchi M."/>
            <person name="Sakai K."/>
            <person name="Shibata M."/>
            <person name="Shimokawa T."/>
            <person name="Song J."/>
            <person name="Takazaki Y."/>
            <person name="Terasawa K."/>
            <person name="Tsugane M."/>
            <person name="Tsuji K."/>
            <person name="Ueda S."/>
            <person name="Waki K."/>
            <person name="Yamagata H."/>
            <person name="Yamamoto M."/>
            <person name="Yamamoto S."/>
            <person name="Yamane H."/>
            <person name="Yoshiki S."/>
            <person name="Yoshihara R."/>
            <person name="Yukawa K."/>
            <person name="Zhong H."/>
            <person name="Yano M."/>
            <person name="Yuan Q."/>
            <person name="Ouyang S."/>
            <person name="Liu J."/>
            <person name="Jones K.M."/>
            <person name="Gansberger K."/>
            <person name="Moffat K."/>
            <person name="Hill J."/>
            <person name="Bera J."/>
            <person name="Fadrosh D."/>
            <person name="Jin S."/>
            <person name="Johri S."/>
            <person name="Kim M."/>
            <person name="Overton L."/>
            <person name="Reardon M."/>
            <person name="Tsitrin T."/>
            <person name="Vuong H."/>
            <person name="Weaver B."/>
            <person name="Ciecko A."/>
            <person name="Tallon L."/>
            <person name="Jackson J."/>
            <person name="Pai G."/>
            <person name="Aken S.V."/>
            <person name="Utterback T."/>
            <person name="Reidmuller S."/>
            <person name="Feldblyum T."/>
            <person name="Hsiao J."/>
            <person name="Zismann V."/>
            <person name="Iobst S."/>
            <person name="de Vazeille A.R."/>
            <person name="Buell C.R."/>
            <person name="Ying K."/>
            <person name="Li Y."/>
            <person name="Lu T."/>
            <person name="Huang Y."/>
            <person name="Zhao Q."/>
            <person name="Feng Q."/>
            <person name="Zhang L."/>
            <person name="Zhu J."/>
            <person name="Weng Q."/>
            <person name="Mu J."/>
            <person name="Lu Y."/>
            <person name="Fan D."/>
            <person name="Liu Y."/>
            <person name="Guan J."/>
            <person name="Zhang Y."/>
            <person name="Yu S."/>
            <person name="Liu X."/>
            <person name="Zhang Y."/>
            <person name="Hong G."/>
            <person name="Han B."/>
            <person name="Choisne N."/>
            <person name="Demange N."/>
            <person name="Orjeda G."/>
            <person name="Samain S."/>
            <person name="Cattolico L."/>
            <person name="Pelletier E."/>
            <person name="Couloux A."/>
            <person name="Segurens B."/>
            <person name="Wincker P."/>
            <person name="D'Hont A."/>
            <person name="Scarpelli C."/>
            <person name="Weissenbach J."/>
            <person name="Salanoubat M."/>
            <person name="Quetier F."/>
            <person name="Yu Y."/>
            <person name="Kim H.R."/>
            <person name="Rambo T."/>
            <person name="Currie J."/>
            <person name="Collura K."/>
            <person name="Luo M."/>
            <person name="Yang T."/>
            <person name="Ammiraju J.S.S."/>
            <person name="Engler F."/>
            <person name="Soderlund C."/>
            <person name="Wing R.A."/>
            <person name="Palmer L.E."/>
            <person name="de la Bastide M."/>
            <person name="Spiegel L."/>
            <person name="Nascimento L."/>
            <person name="Zutavern T."/>
            <person name="O'Shaughnessy A."/>
            <person name="Dike S."/>
            <person name="Dedhia N."/>
            <person name="Preston R."/>
            <person name="Balija V."/>
            <person name="McCombie W.R."/>
            <person name="Chow T."/>
            <person name="Chen H."/>
            <person name="Chung M."/>
            <person name="Chen C."/>
            <person name="Shaw J."/>
            <person name="Wu H."/>
            <person name="Hsiao K."/>
            <person name="Chao Y."/>
            <person name="Chu M."/>
            <person name="Cheng C."/>
            <person name="Hour A."/>
            <person name="Lee P."/>
            <person name="Lin S."/>
            <person name="Lin Y."/>
            <person name="Liou J."/>
            <person name="Liu S."/>
            <person name="Hsing Y."/>
            <person name="Raghuvanshi S."/>
            <person name="Mohanty A."/>
            <person name="Bharti A.K."/>
            <person name="Gaur A."/>
            <person name="Gupta V."/>
            <person name="Kumar D."/>
            <person name="Ravi V."/>
            <person name="Vij S."/>
            <person name="Kapur A."/>
            <person name="Khurana P."/>
            <person name="Khurana P."/>
            <person name="Khurana J.P."/>
            <person name="Tyagi A.K."/>
            <person name="Gaikwad K."/>
            <person name="Singh A."/>
            <person name="Dalal V."/>
            <person name="Srivastava S."/>
            <person name="Dixit A."/>
            <person name="Pal A.K."/>
            <person name="Ghazi I.A."/>
            <person name="Yadav M."/>
            <person name="Pandit A."/>
            <person name="Bhargava A."/>
            <person name="Sureshbabu K."/>
            <person name="Batra K."/>
            <person name="Sharma T.R."/>
            <person name="Mohapatra T."/>
            <person name="Singh N.K."/>
            <person name="Messing J."/>
            <person name="Nelson A.B."/>
            <person name="Fuks G."/>
            <person name="Kavchok S."/>
            <person name="Keizer G."/>
            <person name="Linton E."/>
            <person name="Llaca V."/>
            <person name="Song R."/>
            <person name="Tanyolac B."/>
            <person name="Young S."/>
            <person name="Ho-Il K."/>
            <person name="Hahn J.H."/>
            <person name="Sangsakoo G."/>
            <person name="Vanavichit A."/>
            <person name="de Mattos Luiz.A.T."/>
            <person name="Zimmer P.D."/>
            <person name="Malone G."/>
            <person name="Dellagostin O."/>
            <person name="de Oliveira A.C."/>
            <person name="Bevan M."/>
            <person name="Bancroft I."/>
            <person name="Minx P."/>
            <person name="Cordum H."/>
            <person name="Wilson R."/>
            <person name="Cheng Z."/>
            <person name="Jin W."/>
            <person name="Jiang J."/>
            <person name="Leong S.A."/>
            <person name="Iwama H."/>
            <person name="Gojobori T."/>
            <person name="Itoh T."/>
            <person name="Niimura Y."/>
            <person name="Fujii Y."/>
            <person name="Habara T."/>
            <person name="Sakai H."/>
            <person name="Sato Y."/>
            <person name="Wilson G."/>
            <person name="Kumar K."/>
            <person name="McCouch S."/>
            <person name="Juretic N."/>
            <person name="Hoen D."/>
            <person name="Wright S."/>
            <person name="Bruskiewich R."/>
            <person name="Bureau T."/>
            <person name="Miyao A."/>
            <person name="Hirochika H."/>
            <person name="Nishikawa T."/>
            <person name="Kadowaki K."/>
            <person name="Sugiura M."/>
            <person name="Burr B."/>
            <person name="Sasaki T."/>
        </authorList>
    </citation>
    <scope>NUCLEOTIDE SEQUENCE [LARGE SCALE GENOMIC DNA]</scope>
    <source>
        <strain evidence="3">cv. Nipponbare</strain>
    </source>
</reference>
<evidence type="ECO:0000313" key="3">
    <source>
        <dbReference type="Proteomes" id="UP000000763"/>
    </source>
</evidence>
<feature type="compositionally biased region" description="Basic and acidic residues" evidence="1">
    <location>
        <begin position="105"/>
        <end position="114"/>
    </location>
</feature>
<evidence type="ECO:0000256" key="1">
    <source>
        <dbReference type="SAM" id="MobiDB-lite"/>
    </source>
</evidence>
<evidence type="ECO:0000313" key="2">
    <source>
        <dbReference type="EMBL" id="BAD03513.1"/>
    </source>
</evidence>
<proteinExistence type="predicted"/>
<name>Q6Z2E2_ORYSJ</name>
<feature type="compositionally biased region" description="Basic and acidic residues" evidence="1">
    <location>
        <begin position="13"/>
        <end position="23"/>
    </location>
</feature>
<accession>Q6Z2E2</accession>
<feature type="region of interest" description="Disordered" evidence="1">
    <location>
        <begin position="105"/>
        <end position="125"/>
    </location>
</feature>
<dbReference type="AlphaFoldDB" id="Q6Z2E2"/>
<reference evidence="3" key="2">
    <citation type="journal article" date="2008" name="Nucleic Acids Res.">
        <title>The rice annotation project database (RAP-DB): 2008 update.</title>
        <authorList>
            <consortium name="The rice annotation project (RAP)"/>
        </authorList>
    </citation>
    <scope>GENOME REANNOTATION</scope>
    <source>
        <strain evidence="3">cv. Nipponbare</strain>
    </source>
</reference>
<sequence>MGRTSAPAAVDGEEGRPRVHGGDDGGGGGGRGRPRRRPWWMGVGSGDRRRSAWAAAASALVWRCGGASSLIRREEEGGPALRRSEEARSLVRRWTVARRGGAERGCARGARRNEGSGMGAARDGLAGGERRRGWLGRRKGWLEEVLALHLGAEAQPGVSKGSERHGRRWRRFWTSAAGDLQREVKGVGRGRQGGRSRLVASGVGFGRGRRLRVSEARGEAGFAGGRLGGRGIGFADGRRRSAALQREAATVGFVASRRSGQRGGVGWAWRLRGKRWARQGIGQRRRQLCTALQRDSRAEEEWAAWRRRPSARILCVRWNACKEREGKK</sequence>
<protein>
    <submittedName>
        <fullName evidence="2">Uncharacterized protein</fullName>
    </submittedName>
</protein>
<dbReference type="EMBL" id="AP005324">
    <property type="protein sequence ID" value="BAD03513.1"/>
    <property type="molecule type" value="Genomic_DNA"/>
</dbReference>
<gene>
    <name evidence="2" type="primary">P0691F12.17</name>
</gene>